<name>A0A0E0QZ84_ORYRU</name>
<dbReference type="HOGENOM" id="CLU_2610250_0_0_1"/>
<dbReference type="AlphaFoldDB" id="A0A0E0QZ84"/>
<evidence type="ECO:0000256" key="1">
    <source>
        <dbReference type="SAM" id="MobiDB-lite"/>
    </source>
</evidence>
<keyword evidence="3" id="KW-1185">Reference proteome</keyword>
<evidence type="ECO:0000313" key="3">
    <source>
        <dbReference type="Proteomes" id="UP000008022"/>
    </source>
</evidence>
<dbReference type="Proteomes" id="UP000008022">
    <property type="component" value="Unassembled WGS sequence"/>
</dbReference>
<accession>A0A0E0QZ84</accession>
<sequence length="79" mass="8638">MVAAVALVAGSAPSPSRGRRRRLRLLPTAVCLPPTPSDEAEGGRAKLWWGSRVHEPRARATHSPKRWLKKRSLSHPSPA</sequence>
<dbReference type="EnsemblPlants" id="ORUFI10G10840.1">
    <property type="protein sequence ID" value="ORUFI10G10840.1"/>
    <property type="gene ID" value="ORUFI10G10840"/>
</dbReference>
<feature type="region of interest" description="Disordered" evidence="1">
    <location>
        <begin position="53"/>
        <end position="79"/>
    </location>
</feature>
<organism evidence="2 3">
    <name type="scientific">Oryza rufipogon</name>
    <name type="common">Brownbeard rice</name>
    <name type="synonym">Asian wild rice</name>
    <dbReference type="NCBI Taxonomy" id="4529"/>
    <lineage>
        <taxon>Eukaryota</taxon>
        <taxon>Viridiplantae</taxon>
        <taxon>Streptophyta</taxon>
        <taxon>Embryophyta</taxon>
        <taxon>Tracheophyta</taxon>
        <taxon>Spermatophyta</taxon>
        <taxon>Magnoliopsida</taxon>
        <taxon>Liliopsida</taxon>
        <taxon>Poales</taxon>
        <taxon>Poaceae</taxon>
        <taxon>BOP clade</taxon>
        <taxon>Oryzoideae</taxon>
        <taxon>Oryzeae</taxon>
        <taxon>Oryzinae</taxon>
        <taxon>Oryza</taxon>
    </lineage>
</organism>
<feature type="region of interest" description="Disordered" evidence="1">
    <location>
        <begin position="1"/>
        <end position="21"/>
    </location>
</feature>
<reference evidence="3" key="1">
    <citation type="submission" date="2013-06" db="EMBL/GenBank/DDBJ databases">
        <authorList>
            <person name="Zhao Q."/>
        </authorList>
    </citation>
    <scope>NUCLEOTIDE SEQUENCE</scope>
    <source>
        <strain evidence="3">cv. W1943</strain>
    </source>
</reference>
<proteinExistence type="predicted"/>
<dbReference type="Gramene" id="ORUFI10G10840.1">
    <property type="protein sequence ID" value="ORUFI10G10840.1"/>
    <property type="gene ID" value="ORUFI10G10840"/>
</dbReference>
<reference evidence="2" key="2">
    <citation type="submission" date="2015-06" db="UniProtKB">
        <authorList>
            <consortium name="EnsemblPlants"/>
        </authorList>
    </citation>
    <scope>IDENTIFICATION</scope>
</reference>
<protein>
    <submittedName>
        <fullName evidence="2">Uncharacterized protein</fullName>
    </submittedName>
</protein>
<evidence type="ECO:0000313" key="2">
    <source>
        <dbReference type="EnsemblPlants" id="ORUFI10G10840.1"/>
    </source>
</evidence>
<feature type="compositionally biased region" description="Basic residues" evidence="1">
    <location>
        <begin position="59"/>
        <end position="73"/>
    </location>
</feature>